<dbReference type="PANTHER" id="PTHR11011">
    <property type="entry name" value="MALE STERILITY PROTEIN 2-RELATED"/>
    <property type="match status" value="1"/>
</dbReference>
<dbReference type="InterPro" id="IPR013120">
    <property type="entry name" value="FAR_NAD-bd"/>
</dbReference>
<keyword evidence="4" id="KW-0472">Membrane</keyword>
<dbReference type="GO" id="GO:0005777">
    <property type="term" value="C:peroxisome"/>
    <property type="evidence" value="ECO:0007669"/>
    <property type="project" value="TreeGrafter"/>
</dbReference>
<dbReference type="Gene3D" id="3.40.50.720">
    <property type="entry name" value="NAD(P)-binding Rossmann-like Domain"/>
    <property type="match status" value="1"/>
</dbReference>
<keyword evidence="8" id="KW-1185">Reference proteome</keyword>
<name>A0AAD8A7Z7_DIPPU</name>
<dbReference type="Proteomes" id="UP001233999">
    <property type="component" value="Unassembled WGS sequence"/>
</dbReference>
<dbReference type="CDD" id="cd09071">
    <property type="entry name" value="FAR_C"/>
    <property type="match status" value="1"/>
</dbReference>
<dbReference type="AlphaFoldDB" id="A0AAD8A7Z7"/>
<gene>
    <name evidence="7" type="ORF">L9F63_014428</name>
</gene>
<dbReference type="InterPro" id="IPR026055">
    <property type="entry name" value="FAR"/>
</dbReference>
<reference evidence="7" key="1">
    <citation type="journal article" date="2023" name="IScience">
        <title>Live-bearing cockroach genome reveals convergent evolutionary mechanisms linked to viviparity in insects and beyond.</title>
        <authorList>
            <person name="Fouks B."/>
            <person name="Harrison M.C."/>
            <person name="Mikhailova A.A."/>
            <person name="Marchal E."/>
            <person name="English S."/>
            <person name="Carruthers M."/>
            <person name="Jennings E.C."/>
            <person name="Chiamaka E.L."/>
            <person name="Frigard R.A."/>
            <person name="Pippel M."/>
            <person name="Attardo G.M."/>
            <person name="Benoit J.B."/>
            <person name="Bornberg-Bauer E."/>
            <person name="Tobe S.S."/>
        </authorList>
    </citation>
    <scope>NUCLEOTIDE SEQUENCE</scope>
    <source>
        <strain evidence="7">Stay&amp;Tobe</strain>
    </source>
</reference>
<evidence type="ECO:0000313" key="8">
    <source>
        <dbReference type="Proteomes" id="UP001233999"/>
    </source>
</evidence>
<dbReference type="GO" id="GO:0102965">
    <property type="term" value="F:alcohol-forming long-chain fatty acyl-CoA reductase activity"/>
    <property type="evidence" value="ECO:0007669"/>
    <property type="project" value="UniProtKB-EC"/>
</dbReference>
<keyword evidence="3 4" id="KW-0443">Lipid metabolism</keyword>
<sequence length="263" mass="30309">VSTRDEPVPGWIDNVYGPTGVFVGAGVGFIKTLHCDASRIANIVPVDMAVNALIASAWEVGNKTRPENGDDIPIYNYVSSVQKPITWGEFMEKGSRHGIEVPTVRAGIRDWSGSARITHHSVLDLECGKSVHVNMPVQMENYGPFRIRVPGLVKIYKKINKFSDVISYFSTRDWKFTNDNVQLLWKKMDKGDRNLFDFNMDELDWEQYFHGYVRGVRIYLIKDELSTIPQAKIKYQRFVWIHQIMKYFLMFLIIRIVWSVGIT</sequence>
<comment type="catalytic activity">
    <reaction evidence="4">
        <text>a long-chain fatty acyl-CoA + 2 NADPH + 2 H(+) = a long-chain primary fatty alcohol + 2 NADP(+) + CoA</text>
        <dbReference type="Rhea" id="RHEA:52716"/>
        <dbReference type="ChEBI" id="CHEBI:15378"/>
        <dbReference type="ChEBI" id="CHEBI:57287"/>
        <dbReference type="ChEBI" id="CHEBI:57783"/>
        <dbReference type="ChEBI" id="CHEBI:58349"/>
        <dbReference type="ChEBI" id="CHEBI:77396"/>
        <dbReference type="ChEBI" id="CHEBI:83139"/>
        <dbReference type="EC" id="1.2.1.84"/>
    </reaction>
</comment>
<feature type="non-terminal residue" evidence="7">
    <location>
        <position position="1"/>
    </location>
</feature>
<comment type="function">
    <text evidence="4">Catalyzes the reduction of fatty acyl-CoA to fatty alcohols.</text>
</comment>
<keyword evidence="4" id="KW-0521">NADP</keyword>
<feature type="transmembrane region" description="Helical" evidence="4">
    <location>
        <begin position="244"/>
        <end position="262"/>
    </location>
</feature>
<keyword evidence="2 4" id="KW-0444">Lipid biosynthesis</keyword>
<organism evidence="7 8">
    <name type="scientific">Diploptera punctata</name>
    <name type="common">Pacific beetle cockroach</name>
    <dbReference type="NCBI Taxonomy" id="6984"/>
    <lineage>
        <taxon>Eukaryota</taxon>
        <taxon>Metazoa</taxon>
        <taxon>Ecdysozoa</taxon>
        <taxon>Arthropoda</taxon>
        <taxon>Hexapoda</taxon>
        <taxon>Insecta</taxon>
        <taxon>Pterygota</taxon>
        <taxon>Neoptera</taxon>
        <taxon>Polyneoptera</taxon>
        <taxon>Dictyoptera</taxon>
        <taxon>Blattodea</taxon>
        <taxon>Blaberoidea</taxon>
        <taxon>Blaberidae</taxon>
        <taxon>Diplopterinae</taxon>
        <taxon>Diploptera</taxon>
    </lineage>
</organism>
<feature type="domain" description="Fatty acyl-CoA reductase C-terminal" evidence="5">
    <location>
        <begin position="149"/>
        <end position="223"/>
    </location>
</feature>
<dbReference type="Pfam" id="PF07993">
    <property type="entry name" value="NAD_binding_4"/>
    <property type="match status" value="1"/>
</dbReference>
<dbReference type="EC" id="1.2.1.84" evidence="4"/>
<dbReference type="Pfam" id="PF03015">
    <property type="entry name" value="Sterile"/>
    <property type="match status" value="1"/>
</dbReference>
<keyword evidence="4" id="KW-0812">Transmembrane</keyword>
<evidence type="ECO:0000259" key="5">
    <source>
        <dbReference type="Pfam" id="PF03015"/>
    </source>
</evidence>
<keyword evidence="4" id="KW-1133">Transmembrane helix</keyword>
<dbReference type="EMBL" id="JASPKZ010003066">
    <property type="protein sequence ID" value="KAJ9594172.1"/>
    <property type="molecule type" value="Genomic_DNA"/>
</dbReference>
<dbReference type="PANTHER" id="PTHR11011:SF60">
    <property type="entry name" value="FATTY ACYL-COA REDUCTASE-RELATED"/>
    <property type="match status" value="1"/>
</dbReference>
<feature type="non-terminal residue" evidence="7">
    <location>
        <position position="263"/>
    </location>
</feature>
<evidence type="ECO:0000313" key="7">
    <source>
        <dbReference type="EMBL" id="KAJ9594172.1"/>
    </source>
</evidence>
<dbReference type="GO" id="GO:0080019">
    <property type="term" value="F:alcohol-forming very long-chain fatty acyl-CoA reductase activity"/>
    <property type="evidence" value="ECO:0007669"/>
    <property type="project" value="InterPro"/>
</dbReference>
<dbReference type="InterPro" id="IPR033640">
    <property type="entry name" value="FAR_C"/>
</dbReference>
<evidence type="ECO:0000256" key="4">
    <source>
        <dbReference type="RuleBase" id="RU363097"/>
    </source>
</evidence>
<feature type="domain" description="Thioester reductase (TE)" evidence="6">
    <location>
        <begin position="6"/>
        <end position="52"/>
    </location>
</feature>
<protein>
    <recommendedName>
        <fullName evidence="4">Fatty acyl-CoA reductase</fullName>
        <ecNumber evidence="4">1.2.1.84</ecNumber>
    </recommendedName>
</protein>
<proteinExistence type="inferred from homology"/>
<comment type="caution">
    <text evidence="7">The sequence shown here is derived from an EMBL/GenBank/DDBJ whole genome shotgun (WGS) entry which is preliminary data.</text>
</comment>
<evidence type="ECO:0000256" key="3">
    <source>
        <dbReference type="ARBA" id="ARBA00023098"/>
    </source>
</evidence>
<accession>A0AAD8A7Z7</accession>
<comment type="similarity">
    <text evidence="1 4">Belongs to the fatty acyl-CoA reductase family.</text>
</comment>
<evidence type="ECO:0000256" key="1">
    <source>
        <dbReference type="ARBA" id="ARBA00005928"/>
    </source>
</evidence>
<evidence type="ECO:0000259" key="6">
    <source>
        <dbReference type="Pfam" id="PF07993"/>
    </source>
</evidence>
<keyword evidence="4" id="KW-0560">Oxidoreductase</keyword>
<reference evidence="7" key="2">
    <citation type="submission" date="2023-05" db="EMBL/GenBank/DDBJ databases">
        <authorList>
            <person name="Fouks B."/>
        </authorList>
    </citation>
    <scope>NUCLEOTIDE SEQUENCE</scope>
    <source>
        <strain evidence="7">Stay&amp;Tobe</strain>
        <tissue evidence="7">Testes</tissue>
    </source>
</reference>
<evidence type="ECO:0000256" key="2">
    <source>
        <dbReference type="ARBA" id="ARBA00022516"/>
    </source>
</evidence>
<dbReference type="GO" id="GO:0035336">
    <property type="term" value="P:long-chain fatty-acyl-CoA metabolic process"/>
    <property type="evidence" value="ECO:0007669"/>
    <property type="project" value="TreeGrafter"/>
</dbReference>